<evidence type="ECO:0000313" key="1">
    <source>
        <dbReference type="EMBL" id="JAH17432.1"/>
    </source>
</evidence>
<sequence length="19" mass="2298">MRKSRALAGFRVIWCSFRI</sequence>
<name>A0A0E9QLR3_ANGAN</name>
<reference evidence="1" key="2">
    <citation type="journal article" date="2015" name="Fish Shellfish Immunol.">
        <title>Early steps in the European eel (Anguilla anguilla)-Vibrio vulnificus interaction in the gills: Role of the RtxA13 toxin.</title>
        <authorList>
            <person name="Callol A."/>
            <person name="Pajuelo D."/>
            <person name="Ebbesson L."/>
            <person name="Teles M."/>
            <person name="MacKenzie S."/>
            <person name="Amaro C."/>
        </authorList>
    </citation>
    <scope>NUCLEOTIDE SEQUENCE</scope>
</reference>
<dbReference type="AlphaFoldDB" id="A0A0E9QLR3"/>
<reference evidence="1" key="1">
    <citation type="submission" date="2014-11" db="EMBL/GenBank/DDBJ databases">
        <authorList>
            <person name="Amaro Gonzalez C."/>
        </authorList>
    </citation>
    <scope>NUCLEOTIDE SEQUENCE</scope>
</reference>
<accession>A0A0E9QLR3</accession>
<dbReference type="EMBL" id="GBXM01091145">
    <property type="protein sequence ID" value="JAH17432.1"/>
    <property type="molecule type" value="Transcribed_RNA"/>
</dbReference>
<proteinExistence type="predicted"/>
<organism evidence="1">
    <name type="scientific">Anguilla anguilla</name>
    <name type="common">European freshwater eel</name>
    <name type="synonym">Muraena anguilla</name>
    <dbReference type="NCBI Taxonomy" id="7936"/>
    <lineage>
        <taxon>Eukaryota</taxon>
        <taxon>Metazoa</taxon>
        <taxon>Chordata</taxon>
        <taxon>Craniata</taxon>
        <taxon>Vertebrata</taxon>
        <taxon>Euteleostomi</taxon>
        <taxon>Actinopterygii</taxon>
        <taxon>Neopterygii</taxon>
        <taxon>Teleostei</taxon>
        <taxon>Anguilliformes</taxon>
        <taxon>Anguillidae</taxon>
        <taxon>Anguilla</taxon>
    </lineage>
</organism>
<protein>
    <submittedName>
        <fullName evidence="1">Uncharacterized protein</fullName>
    </submittedName>
</protein>